<dbReference type="Proteomes" id="UP000237752">
    <property type="component" value="Unassembled WGS sequence"/>
</dbReference>
<dbReference type="GO" id="GO:0006355">
    <property type="term" value="P:regulation of DNA-templated transcription"/>
    <property type="evidence" value="ECO:0007669"/>
    <property type="project" value="InterPro"/>
</dbReference>
<dbReference type="OrthoDB" id="9808843at2"/>
<organism evidence="8 9">
    <name type="scientific">Antricoccus suffuscus</name>
    <dbReference type="NCBI Taxonomy" id="1629062"/>
    <lineage>
        <taxon>Bacteria</taxon>
        <taxon>Bacillati</taxon>
        <taxon>Actinomycetota</taxon>
        <taxon>Actinomycetes</taxon>
        <taxon>Geodermatophilales</taxon>
        <taxon>Antricoccaceae</taxon>
        <taxon>Antricoccus</taxon>
    </lineage>
</organism>
<feature type="domain" description="HTH luxR-type" evidence="6">
    <location>
        <begin position="147"/>
        <end position="212"/>
    </location>
</feature>
<name>A0A2T0ZXF0_9ACTN</name>
<evidence type="ECO:0000256" key="5">
    <source>
        <dbReference type="PROSITE-ProRule" id="PRU00169"/>
    </source>
</evidence>
<evidence type="ECO:0000259" key="6">
    <source>
        <dbReference type="PROSITE" id="PS50043"/>
    </source>
</evidence>
<evidence type="ECO:0000256" key="2">
    <source>
        <dbReference type="ARBA" id="ARBA00023015"/>
    </source>
</evidence>
<dbReference type="EMBL" id="PVUE01000014">
    <property type="protein sequence ID" value="PRZ40758.1"/>
    <property type="molecule type" value="Genomic_DNA"/>
</dbReference>
<evidence type="ECO:0000259" key="7">
    <source>
        <dbReference type="PROSITE" id="PS50110"/>
    </source>
</evidence>
<dbReference type="PRINTS" id="PR00038">
    <property type="entry name" value="HTHLUXR"/>
</dbReference>
<dbReference type="SMART" id="SM00448">
    <property type="entry name" value="REC"/>
    <property type="match status" value="1"/>
</dbReference>
<dbReference type="InterPro" id="IPR000792">
    <property type="entry name" value="Tscrpt_reg_LuxR_C"/>
</dbReference>
<keyword evidence="4" id="KW-0804">Transcription</keyword>
<dbReference type="PROSITE" id="PS50110">
    <property type="entry name" value="RESPONSE_REGULATORY"/>
    <property type="match status" value="1"/>
</dbReference>
<dbReference type="SUPFAM" id="SSF46894">
    <property type="entry name" value="C-terminal effector domain of the bipartite response regulators"/>
    <property type="match status" value="1"/>
</dbReference>
<dbReference type="CDD" id="cd17535">
    <property type="entry name" value="REC_NarL-like"/>
    <property type="match status" value="1"/>
</dbReference>
<dbReference type="Gene3D" id="3.40.50.2300">
    <property type="match status" value="1"/>
</dbReference>
<evidence type="ECO:0000256" key="3">
    <source>
        <dbReference type="ARBA" id="ARBA00023125"/>
    </source>
</evidence>
<dbReference type="GO" id="GO:0003677">
    <property type="term" value="F:DNA binding"/>
    <property type="evidence" value="ECO:0007669"/>
    <property type="project" value="UniProtKB-KW"/>
</dbReference>
<dbReference type="InterPro" id="IPR016032">
    <property type="entry name" value="Sig_transdc_resp-reg_C-effctor"/>
</dbReference>
<evidence type="ECO:0000256" key="4">
    <source>
        <dbReference type="ARBA" id="ARBA00023163"/>
    </source>
</evidence>
<dbReference type="AlphaFoldDB" id="A0A2T0ZXF0"/>
<evidence type="ECO:0000313" key="8">
    <source>
        <dbReference type="EMBL" id="PRZ40758.1"/>
    </source>
</evidence>
<reference evidence="8 9" key="1">
    <citation type="submission" date="2018-03" db="EMBL/GenBank/DDBJ databases">
        <title>Genomic Encyclopedia of Archaeal and Bacterial Type Strains, Phase II (KMG-II): from individual species to whole genera.</title>
        <authorList>
            <person name="Goeker M."/>
        </authorList>
    </citation>
    <scope>NUCLEOTIDE SEQUENCE [LARGE SCALE GENOMIC DNA]</scope>
    <source>
        <strain evidence="8 9">DSM 100065</strain>
    </source>
</reference>
<dbReference type="InterPro" id="IPR011006">
    <property type="entry name" value="CheY-like_superfamily"/>
</dbReference>
<accession>A0A2T0ZXF0</accession>
<dbReference type="InterPro" id="IPR039420">
    <property type="entry name" value="WalR-like"/>
</dbReference>
<proteinExistence type="predicted"/>
<dbReference type="GO" id="GO:0000160">
    <property type="term" value="P:phosphorelay signal transduction system"/>
    <property type="evidence" value="ECO:0007669"/>
    <property type="project" value="InterPro"/>
</dbReference>
<evidence type="ECO:0000313" key="9">
    <source>
        <dbReference type="Proteomes" id="UP000237752"/>
    </source>
</evidence>
<keyword evidence="3" id="KW-0238">DNA-binding</keyword>
<dbReference type="SUPFAM" id="SSF52172">
    <property type="entry name" value="CheY-like"/>
    <property type="match status" value="1"/>
</dbReference>
<dbReference type="CDD" id="cd06170">
    <property type="entry name" value="LuxR_C_like"/>
    <property type="match status" value="1"/>
</dbReference>
<dbReference type="InterPro" id="IPR001789">
    <property type="entry name" value="Sig_transdc_resp-reg_receiver"/>
</dbReference>
<dbReference type="PROSITE" id="PS00622">
    <property type="entry name" value="HTH_LUXR_1"/>
    <property type="match status" value="1"/>
</dbReference>
<evidence type="ECO:0000256" key="1">
    <source>
        <dbReference type="ARBA" id="ARBA00022553"/>
    </source>
</evidence>
<sequence>MIRILLVDDQQLIRDAFKLMLNLEPDLTVVGEAGDGKAALALTSALRPDVVLLDIRMPVMDGLETTRRLTAAHTTSAILVLTTFDSDEYVYQALRDGARGFLLKDAPRDQLVHAVRVVAGGESLLAPAITRRLIERFVQHPAFERDQTPELQRLTAREQTVLRLLADGKSNSEIASELVLGETTVKTHVARILGKLGVRDRVQAVIAAYESGFVQLRPRRPVKGRPDQAMH</sequence>
<feature type="domain" description="Response regulatory" evidence="7">
    <location>
        <begin position="3"/>
        <end position="119"/>
    </location>
</feature>
<dbReference type="Pfam" id="PF00072">
    <property type="entry name" value="Response_reg"/>
    <property type="match status" value="1"/>
</dbReference>
<keyword evidence="2" id="KW-0805">Transcription regulation</keyword>
<gene>
    <name evidence="8" type="ORF">CLV47_11455</name>
</gene>
<dbReference type="Pfam" id="PF00196">
    <property type="entry name" value="GerE"/>
    <property type="match status" value="1"/>
</dbReference>
<dbReference type="SMART" id="SM00421">
    <property type="entry name" value="HTH_LUXR"/>
    <property type="match status" value="1"/>
</dbReference>
<keyword evidence="1 5" id="KW-0597">Phosphoprotein</keyword>
<protein>
    <submittedName>
        <fullName evidence="8">LuxR family two component transcriptional regulator</fullName>
    </submittedName>
</protein>
<keyword evidence="9" id="KW-1185">Reference proteome</keyword>
<dbReference type="PANTHER" id="PTHR43214">
    <property type="entry name" value="TWO-COMPONENT RESPONSE REGULATOR"/>
    <property type="match status" value="1"/>
</dbReference>
<dbReference type="InterPro" id="IPR058245">
    <property type="entry name" value="NreC/VraR/RcsB-like_REC"/>
</dbReference>
<feature type="modified residue" description="4-aspartylphosphate" evidence="5">
    <location>
        <position position="54"/>
    </location>
</feature>
<comment type="caution">
    <text evidence="8">The sequence shown here is derived from an EMBL/GenBank/DDBJ whole genome shotgun (WGS) entry which is preliminary data.</text>
</comment>
<dbReference type="RefSeq" id="WP_106349939.1">
    <property type="nucleotide sequence ID" value="NZ_PVUE01000014.1"/>
</dbReference>
<dbReference type="PANTHER" id="PTHR43214:SF24">
    <property type="entry name" value="TRANSCRIPTIONAL REGULATORY PROTEIN NARL-RELATED"/>
    <property type="match status" value="1"/>
</dbReference>
<dbReference type="PROSITE" id="PS50043">
    <property type="entry name" value="HTH_LUXR_2"/>
    <property type="match status" value="1"/>
</dbReference>